<dbReference type="InterPro" id="IPR024213">
    <property type="entry name" value="DUF3822"/>
</dbReference>
<dbReference type="OrthoDB" id="658622at2"/>
<dbReference type="Proteomes" id="UP000064893">
    <property type="component" value="Chromosome"/>
</dbReference>
<dbReference type="EMBL" id="CP013118">
    <property type="protein sequence ID" value="ALO14489.1"/>
    <property type="molecule type" value="Genomic_DNA"/>
</dbReference>
<keyword evidence="2" id="KW-1185">Reference proteome</keyword>
<evidence type="ECO:0008006" key="3">
    <source>
        <dbReference type="Google" id="ProtNLM"/>
    </source>
</evidence>
<protein>
    <recommendedName>
        <fullName evidence="3">DUF3822 domain-containing protein</fullName>
    </recommendedName>
</protein>
<proteinExistence type="predicted"/>
<dbReference type="CDD" id="cd24013">
    <property type="entry name" value="ASKHA_ATPase_BT3980-like"/>
    <property type="match status" value="1"/>
</dbReference>
<name>A0A0S2HWM2_9BACT</name>
<dbReference type="STRING" id="1307839.L21SP5_00818"/>
<reference evidence="1 2" key="1">
    <citation type="submission" date="2015-11" db="EMBL/GenBank/DDBJ databases">
        <title>Description and complete genome sequence of a novel strain predominating in hypersaline microbial mats and representing a new family of the Bacteriodetes phylum.</title>
        <authorList>
            <person name="Spring S."/>
            <person name="Bunk B."/>
            <person name="Sproer C."/>
            <person name="Klenk H.-P."/>
        </authorList>
    </citation>
    <scope>NUCLEOTIDE SEQUENCE [LARGE SCALE GENOMIC DNA]</scope>
    <source>
        <strain evidence="1 2">L21-Spi-D4</strain>
    </source>
</reference>
<dbReference type="RefSeq" id="WP_057952030.1">
    <property type="nucleotide sequence ID" value="NZ_CP013118.1"/>
</dbReference>
<organism evidence="1 2">
    <name type="scientific">Salinivirga cyanobacteriivorans</name>
    <dbReference type="NCBI Taxonomy" id="1307839"/>
    <lineage>
        <taxon>Bacteria</taxon>
        <taxon>Pseudomonadati</taxon>
        <taxon>Bacteroidota</taxon>
        <taxon>Bacteroidia</taxon>
        <taxon>Bacteroidales</taxon>
        <taxon>Salinivirgaceae</taxon>
        <taxon>Salinivirga</taxon>
    </lineage>
</organism>
<evidence type="ECO:0000313" key="1">
    <source>
        <dbReference type="EMBL" id="ALO14489.1"/>
    </source>
</evidence>
<dbReference type="Gene3D" id="3.30.420.250">
    <property type="match status" value="1"/>
</dbReference>
<sequence>MNYTVSTIEKIDERFDFNNTSKYIKSIQLSLNGFSYIATNPEESTHLALRHYDFGTEIPIKRLLDIVADLFKNEDILAGYHNHINLSYVSRPWAMVPEMLFSKNSINNLLDINYKADEFSDAAYCKIPGSNIIIASRIPTKLVNLLDDKSSKLNIIPHQAAFLYNGLQTLKHNNNERAFFMAVHDQFFELAYFKENEIKFYNNFPYNQYADVLYYTLAAMEKLEVNPAHSSLFLQGNDLVKEIIPNEIKKHIKNVYLDNQLYKEQYTYHFDQLPMYKYKLLTGIYRCGS</sequence>
<dbReference type="AlphaFoldDB" id="A0A0S2HWM2"/>
<dbReference type="Gene3D" id="3.30.420.260">
    <property type="match status" value="1"/>
</dbReference>
<accession>A0A0S2HWM2</accession>
<evidence type="ECO:0000313" key="2">
    <source>
        <dbReference type="Proteomes" id="UP000064893"/>
    </source>
</evidence>
<dbReference type="KEGG" id="blq:L21SP5_00818"/>
<gene>
    <name evidence="1" type="ORF">L21SP5_00818</name>
</gene>
<dbReference type="Pfam" id="PF12864">
    <property type="entry name" value="DUF3822"/>
    <property type="match status" value="1"/>
</dbReference>